<organism evidence="2 3">
    <name type="scientific">Araneus ventricosus</name>
    <name type="common">Orbweaver spider</name>
    <name type="synonym">Epeira ventricosa</name>
    <dbReference type="NCBI Taxonomy" id="182803"/>
    <lineage>
        <taxon>Eukaryota</taxon>
        <taxon>Metazoa</taxon>
        <taxon>Ecdysozoa</taxon>
        <taxon>Arthropoda</taxon>
        <taxon>Chelicerata</taxon>
        <taxon>Arachnida</taxon>
        <taxon>Araneae</taxon>
        <taxon>Araneomorphae</taxon>
        <taxon>Entelegynae</taxon>
        <taxon>Araneoidea</taxon>
        <taxon>Araneidae</taxon>
        <taxon>Araneus</taxon>
    </lineage>
</organism>
<dbReference type="EMBL" id="BGPR01007019">
    <property type="protein sequence ID" value="GBN23627.1"/>
    <property type="molecule type" value="Genomic_DNA"/>
</dbReference>
<comment type="caution">
    <text evidence="2">The sequence shown here is derived from an EMBL/GenBank/DDBJ whole genome shotgun (WGS) entry which is preliminary data.</text>
</comment>
<feature type="transmembrane region" description="Helical" evidence="1">
    <location>
        <begin position="72"/>
        <end position="93"/>
    </location>
</feature>
<evidence type="ECO:0000256" key="1">
    <source>
        <dbReference type="SAM" id="Phobius"/>
    </source>
</evidence>
<keyword evidence="1" id="KW-1133">Transmembrane helix</keyword>
<dbReference type="Proteomes" id="UP000499080">
    <property type="component" value="Unassembled WGS sequence"/>
</dbReference>
<keyword evidence="3" id="KW-1185">Reference proteome</keyword>
<accession>A0A4Y2MD51</accession>
<name>A0A4Y2MD51_ARAVE</name>
<evidence type="ECO:0000313" key="2">
    <source>
        <dbReference type="EMBL" id="GBN23627.1"/>
    </source>
</evidence>
<sequence>MRERAWDTSITCREALSFLVTVVAPRMMPPGRGGEGNATAPRGCADGRPWENVFGSRGAFLFSGGRSAPRRIGSAAVAQVFIFLSLFLVFWLFEFWYSILRVEESWFYETTLFSSPVFILVCGS</sequence>
<keyword evidence="1" id="KW-0812">Transmembrane</keyword>
<dbReference type="AlphaFoldDB" id="A0A4Y2MD51"/>
<evidence type="ECO:0000313" key="3">
    <source>
        <dbReference type="Proteomes" id="UP000499080"/>
    </source>
</evidence>
<reference evidence="2 3" key="1">
    <citation type="journal article" date="2019" name="Sci. Rep.">
        <title>Orb-weaving spider Araneus ventricosus genome elucidates the spidroin gene catalogue.</title>
        <authorList>
            <person name="Kono N."/>
            <person name="Nakamura H."/>
            <person name="Ohtoshi R."/>
            <person name="Moran D.A.P."/>
            <person name="Shinohara A."/>
            <person name="Yoshida Y."/>
            <person name="Fujiwara M."/>
            <person name="Mori M."/>
            <person name="Tomita M."/>
            <person name="Arakawa K."/>
        </authorList>
    </citation>
    <scope>NUCLEOTIDE SEQUENCE [LARGE SCALE GENOMIC DNA]</scope>
</reference>
<keyword evidence="1" id="KW-0472">Membrane</keyword>
<proteinExistence type="predicted"/>
<gene>
    <name evidence="2" type="ORF">AVEN_179991_1</name>
</gene>
<protein>
    <submittedName>
        <fullName evidence="2">Uncharacterized protein</fullName>
    </submittedName>
</protein>